<gene>
    <name evidence="1" type="ORF">LMS43_02060</name>
</gene>
<keyword evidence="2" id="KW-1185">Reference proteome</keyword>
<comment type="caution">
    <text evidence="1">The sequence shown here is derived from an EMBL/GenBank/DDBJ whole genome shotgun (WGS) entry which is preliminary data.</text>
</comment>
<dbReference type="Gene3D" id="1.25.40.10">
    <property type="entry name" value="Tetratricopeptide repeat domain"/>
    <property type="match status" value="1"/>
</dbReference>
<name>A0ABT8EFY4_9BURK</name>
<evidence type="ECO:0000313" key="2">
    <source>
        <dbReference type="Proteomes" id="UP001168613"/>
    </source>
</evidence>
<reference evidence="1" key="1">
    <citation type="submission" date="2021-11" db="EMBL/GenBank/DDBJ databases">
        <title>Draft genome sequence of Alcaligenes endophyticus type strain CCUG 75668T.</title>
        <authorList>
            <person name="Salva-Serra F."/>
            <person name="Duran R.E."/>
            <person name="Seeger M."/>
            <person name="Moore E.R.B."/>
            <person name="Jaen-Luchoro D."/>
        </authorList>
    </citation>
    <scope>NUCLEOTIDE SEQUENCE</scope>
    <source>
        <strain evidence="1">CCUG 75668</strain>
    </source>
</reference>
<protein>
    <submittedName>
        <fullName evidence="1">Tetratricopeptide repeat protein</fullName>
    </submittedName>
</protein>
<dbReference type="SUPFAM" id="SSF48452">
    <property type="entry name" value="TPR-like"/>
    <property type="match status" value="1"/>
</dbReference>
<organism evidence="1 2">
    <name type="scientific">Alcaligenes endophyticus</name>
    <dbReference type="NCBI Taxonomy" id="1929088"/>
    <lineage>
        <taxon>Bacteria</taxon>
        <taxon>Pseudomonadati</taxon>
        <taxon>Pseudomonadota</taxon>
        <taxon>Betaproteobacteria</taxon>
        <taxon>Burkholderiales</taxon>
        <taxon>Alcaligenaceae</taxon>
        <taxon>Alcaligenes</taxon>
    </lineage>
</organism>
<dbReference type="EMBL" id="JAJHNU010000001">
    <property type="protein sequence ID" value="MDN4120065.1"/>
    <property type="molecule type" value="Genomic_DNA"/>
</dbReference>
<dbReference type="InterPro" id="IPR005415">
    <property type="entry name" value="T3SS_Ca_resp_chp_LcrH/SycD"/>
</dbReference>
<dbReference type="Proteomes" id="UP001168613">
    <property type="component" value="Unassembled WGS sequence"/>
</dbReference>
<dbReference type="Pfam" id="PF14559">
    <property type="entry name" value="TPR_19"/>
    <property type="match status" value="1"/>
</dbReference>
<accession>A0ABT8EFY4</accession>
<sequence>MEQHNSTSNLDSIRQQVSETLRHKLEALPSAQRLSDEQLEVLYALAYAQVAQQQYEQALPLFSLLCLYGPTRQHYLCGFALCLQQQELYLEAGNIYALVWALFPEHYESAIGLVECQLASEQLDQALATLDNLVQIAQQQSAAPAWLPKVLAMRQLLQGDCA</sequence>
<dbReference type="RefSeq" id="WP_266122599.1">
    <property type="nucleotide sequence ID" value="NZ_JAJHNU010000001.1"/>
</dbReference>
<proteinExistence type="predicted"/>
<evidence type="ECO:0000313" key="1">
    <source>
        <dbReference type="EMBL" id="MDN4120065.1"/>
    </source>
</evidence>
<dbReference type="PRINTS" id="PR01595">
    <property type="entry name" value="SYCDCHAPRONE"/>
</dbReference>
<dbReference type="InterPro" id="IPR011990">
    <property type="entry name" value="TPR-like_helical_dom_sf"/>
</dbReference>